<proteinExistence type="predicted"/>
<dbReference type="RefSeq" id="WP_171000533.1">
    <property type="nucleotide sequence ID" value="NZ_BJDF01000017.1"/>
</dbReference>
<accession>A0ABW1RQM4</accession>
<dbReference type="SUPFAM" id="SSF51658">
    <property type="entry name" value="Xylose isomerase-like"/>
    <property type="match status" value="1"/>
</dbReference>
<dbReference type="InterPro" id="IPR013022">
    <property type="entry name" value="Xyl_isomerase-like_TIM-brl"/>
</dbReference>
<comment type="caution">
    <text evidence="2">The sequence shown here is derived from an EMBL/GenBank/DDBJ whole genome shotgun (WGS) entry which is preliminary data.</text>
</comment>
<feature type="domain" description="Xylose isomerase-like TIM barrel" evidence="1">
    <location>
        <begin position="23"/>
        <end position="288"/>
    </location>
</feature>
<evidence type="ECO:0000313" key="3">
    <source>
        <dbReference type="Proteomes" id="UP001596288"/>
    </source>
</evidence>
<dbReference type="Gene3D" id="3.20.20.150">
    <property type="entry name" value="Divalent-metal-dependent TIM barrel enzymes"/>
    <property type="match status" value="1"/>
</dbReference>
<gene>
    <name evidence="2" type="ORF">ACFQAV_12930</name>
</gene>
<evidence type="ECO:0000313" key="2">
    <source>
        <dbReference type="EMBL" id="MFC6177714.1"/>
    </source>
</evidence>
<protein>
    <submittedName>
        <fullName evidence="2">Sugar phosphate isomerase/epimerase family protein</fullName>
    </submittedName>
</protein>
<reference evidence="3" key="1">
    <citation type="journal article" date="2019" name="Int. J. Syst. Evol. Microbiol.">
        <title>The Global Catalogue of Microorganisms (GCM) 10K type strain sequencing project: providing services to taxonomists for standard genome sequencing and annotation.</title>
        <authorList>
            <consortium name="The Broad Institute Genomics Platform"/>
            <consortium name="The Broad Institute Genome Sequencing Center for Infectious Disease"/>
            <person name="Wu L."/>
            <person name="Ma J."/>
        </authorList>
    </citation>
    <scope>NUCLEOTIDE SEQUENCE [LARGE SCALE GENOMIC DNA]</scope>
    <source>
        <strain evidence="3">CCM 8927</strain>
    </source>
</reference>
<evidence type="ECO:0000259" key="1">
    <source>
        <dbReference type="Pfam" id="PF01261"/>
    </source>
</evidence>
<keyword evidence="2" id="KW-0413">Isomerase</keyword>
<dbReference type="Proteomes" id="UP001596288">
    <property type="component" value="Unassembled WGS sequence"/>
</dbReference>
<name>A0ABW1RQM4_9LACO</name>
<organism evidence="2 3">
    <name type="scientific">Companilactobacillus huachuanensis</name>
    <dbReference type="NCBI Taxonomy" id="2559914"/>
    <lineage>
        <taxon>Bacteria</taxon>
        <taxon>Bacillati</taxon>
        <taxon>Bacillota</taxon>
        <taxon>Bacilli</taxon>
        <taxon>Lactobacillales</taxon>
        <taxon>Lactobacillaceae</taxon>
        <taxon>Companilactobacillus</taxon>
    </lineage>
</organism>
<dbReference type="InterPro" id="IPR050312">
    <property type="entry name" value="IolE/XylAMocC-like"/>
</dbReference>
<dbReference type="PANTHER" id="PTHR12110">
    <property type="entry name" value="HYDROXYPYRUVATE ISOMERASE"/>
    <property type="match status" value="1"/>
</dbReference>
<dbReference type="PANTHER" id="PTHR12110:SF21">
    <property type="entry name" value="XYLOSE ISOMERASE-LIKE TIM BARREL DOMAIN-CONTAINING PROTEIN"/>
    <property type="match status" value="1"/>
</dbReference>
<dbReference type="EMBL" id="JBHSSF010000041">
    <property type="protein sequence ID" value="MFC6177714.1"/>
    <property type="molecule type" value="Genomic_DNA"/>
</dbReference>
<sequence>MTIENKIGFLTNCLSVPFEEKIEIASRLRFETMEVACWPTGHPKQCDINADSYDPNTIKNIKNKLFDGNVSISCLAYYDNILDKEINKRRKNIIHLKNVIRLAHKLNVPYVGTYIGKNTMISMNDNFILAKDIFEPILEYAEVLGVNVLIENCPMPSWNTEGYPSTITYSPELIKKLFEILPNKNFGLNFDPSHMYWMGIDYLKFAREFSNRIFSVHVKDVRSDKYRFNRVGLYGKKTNKKHQFDFGYYSTVQPGYGDIDWPKLLKILRLKGFNGPLEVEYAREAGQNELEIKSLNESNKYLHQIVELGM</sequence>
<keyword evidence="3" id="KW-1185">Reference proteome</keyword>
<dbReference type="Pfam" id="PF01261">
    <property type="entry name" value="AP_endonuc_2"/>
    <property type="match status" value="1"/>
</dbReference>
<dbReference type="GO" id="GO:0016853">
    <property type="term" value="F:isomerase activity"/>
    <property type="evidence" value="ECO:0007669"/>
    <property type="project" value="UniProtKB-KW"/>
</dbReference>
<dbReference type="InterPro" id="IPR036237">
    <property type="entry name" value="Xyl_isomerase-like_sf"/>
</dbReference>